<gene>
    <name evidence="1" type="ORF">Ahy_B02g058852</name>
</gene>
<accession>A0A445AFJ6</accession>
<sequence>MAWEPSSPDSSLRVKTVDEVQATIQKSFELSKVKFLRQHMAKTSCAVNDNFFRAIVCQGKKGMAYFAPGHRVLTSFYAFTFYFSL</sequence>
<dbReference type="STRING" id="3818.A0A445AFJ6"/>
<comment type="caution">
    <text evidence="1">The sequence shown here is derived from an EMBL/GenBank/DDBJ whole genome shotgun (WGS) entry which is preliminary data.</text>
</comment>
<evidence type="ECO:0000313" key="2">
    <source>
        <dbReference type="Proteomes" id="UP000289738"/>
    </source>
</evidence>
<dbReference type="AlphaFoldDB" id="A0A445AFJ6"/>
<name>A0A445AFJ6_ARAHY</name>
<dbReference type="Proteomes" id="UP000289738">
    <property type="component" value="Chromosome B02"/>
</dbReference>
<protein>
    <submittedName>
        <fullName evidence="1">Uncharacterized protein</fullName>
    </submittedName>
</protein>
<evidence type="ECO:0000313" key="1">
    <source>
        <dbReference type="EMBL" id="RYR25195.1"/>
    </source>
</evidence>
<proteinExistence type="predicted"/>
<dbReference type="EMBL" id="SDMP01000012">
    <property type="protein sequence ID" value="RYR25195.1"/>
    <property type="molecule type" value="Genomic_DNA"/>
</dbReference>
<keyword evidence="2" id="KW-1185">Reference proteome</keyword>
<reference evidence="1 2" key="1">
    <citation type="submission" date="2019-01" db="EMBL/GenBank/DDBJ databases">
        <title>Sequencing of cultivated peanut Arachis hypogaea provides insights into genome evolution and oil improvement.</title>
        <authorList>
            <person name="Chen X."/>
        </authorList>
    </citation>
    <scope>NUCLEOTIDE SEQUENCE [LARGE SCALE GENOMIC DNA]</scope>
    <source>
        <strain evidence="2">cv. Fuhuasheng</strain>
        <tissue evidence="1">Leaves</tissue>
    </source>
</reference>
<organism evidence="1 2">
    <name type="scientific">Arachis hypogaea</name>
    <name type="common">Peanut</name>
    <dbReference type="NCBI Taxonomy" id="3818"/>
    <lineage>
        <taxon>Eukaryota</taxon>
        <taxon>Viridiplantae</taxon>
        <taxon>Streptophyta</taxon>
        <taxon>Embryophyta</taxon>
        <taxon>Tracheophyta</taxon>
        <taxon>Spermatophyta</taxon>
        <taxon>Magnoliopsida</taxon>
        <taxon>eudicotyledons</taxon>
        <taxon>Gunneridae</taxon>
        <taxon>Pentapetalae</taxon>
        <taxon>rosids</taxon>
        <taxon>fabids</taxon>
        <taxon>Fabales</taxon>
        <taxon>Fabaceae</taxon>
        <taxon>Papilionoideae</taxon>
        <taxon>50 kb inversion clade</taxon>
        <taxon>dalbergioids sensu lato</taxon>
        <taxon>Dalbergieae</taxon>
        <taxon>Pterocarpus clade</taxon>
        <taxon>Arachis</taxon>
    </lineage>
</organism>